<dbReference type="EMBL" id="QNGE01002443">
    <property type="protein sequence ID" value="KAA3675576.1"/>
    <property type="molecule type" value="Genomic_DNA"/>
</dbReference>
<keyword evidence="2" id="KW-1185">Reference proteome</keyword>
<sequence length="199" mass="22221">MAQRVIRLLPRAPTLPGGQCLLLLVLPFTVDQSFYLKENQFKCLIFSADPHSPRNADIRTRLLSKLGQGKDIMVKAQTTACRRLVNPKHDRAMIGQAAKPSIAGTIQAVKGATAESTKWLPTACWSCARTFPVTSARVHDATTNDPSFQRVIRPHSTRWLLACPDFQLQPVFQRRSSFSKVDGCIPFAERVVIHSELQQ</sequence>
<evidence type="ECO:0000313" key="2">
    <source>
        <dbReference type="Proteomes" id="UP000324629"/>
    </source>
</evidence>
<gene>
    <name evidence="1" type="ORF">DEA37_0005897</name>
</gene>
<reference evidence="1 2" key="1">
    <citation type="journal article" date="2019" name="Gigascience">
        <title>Whole-genome sequence of the oriental lung fluke Paragonimus westermani.</title>
        <authorList>
            <person name="Oey H."/>
            <person name="Zakrzewski M."/>
            <person name="Narain K."/>
            <person name="Devi K.R."/>
            <person name="Agatsuma T."/>
            <person name="Nawaratna S."/>
            <person name="Gobert G.N."/>
            <person name="Jones M.K."/>
            <person name="Ragan M.A."/>
            <person name="McManus D.P."/>
            <person name="Krause L."/>
        </authorList>
    </citation>
    <scope>NUCLEOTIDE SEQUENCE [LARGE SCALE GENOMIC DNA]</scope>
    <source>
        <strain evidence="1 2">IND2009</strain>
    </source>
</reference>
<accession>A0A5J4NJ16</accession>
<organism evidence="1 2">
    <name type="scientific">Paragonimus westermani</name>
    <dbReference type="NCBI Taxonomy" id="34504"/>
    <lineage>
        <taxon>Eukaryota</taxon>
        <taxon>Metazoa</taxon>
        <taxon>Spiralia</taxon>
        <taxon>Lophotrochozoa</taxon>
        <taxon>Platyhelminthes</taxon>
        <taxon>Trematoda</taxon>
        <taxon>Digenea</taxon>
        <taxon>Plagiorchiida</taxon>
        <taxon>Troglotremata</taxon>
        <taxon>Troglotrematidae</taxon>
        <taxon>Paragonimus</taxon>
    </lineage>
</organism>
<evidence type="ECO:0000313" key="1">
    <source>
        <dbReference type="EMBL" id="KAA3675576.1"/>
    </source>
</evidence>
<dbReference type="AlphaFoldDB" id="A0A5J4NJ16"/>
<comment type="caution">
    <text evidence="1">The sequence shown here is derived from an EMBL/GenBank/DDBJ whole genome shotgun (WGS) entry which is preliminary data.</text>
</comment>
<protein>
    <submittedName>
        <fullName evidence="1">Uncharacterized protein</fullName>
    </submittedName>
</protein>
<proteinExistence type="predicted"/>
<name>A0A5J4NJ16_9TREM</name>
<dbReference type="Proteomes" id="UP000324629">
    <property type="component" value="Unassembled WGS sequence"/>
</dbReference>